<sequence length="209" mass="22047">MTRLAIICRIATLLHCALASSIAQPHNINAGHAGHAGRAGVVSIALETPLRSSESRPWGDAAQPMGWRGAQRAAQLTPSEISPSSPQSAESSAPRLSVSTLLQPQPEPAGHQQASYSTFVPAPASANQAAHVFTDAYNGYDIPEMDLQEVANACSAYQAIDNGDASGQFAFRRKTPSPVFYCYTVTDAVDVTPTVVCTNTNNNFGIYSA</sequence>
<gene>
    <name evidence="3" type="ORF">MKK02DRAFT_30586</name>
</gene>
<accession>A0AA38H5F7</accession>
<dbReference type="EMBL" id="JAKWFO010000014">
    <property type="protein sequence ID" value="KAI9632859.1"/>
    <property type="molecule type" value="Genomic_DNA"/>
</dbReference>
<keyword evidence="4" id="KW-1185">Reference proteome</keyword>
<dbReference type="Proteomes" id="UP001164286">
    <property type="component" value="Unassembled WGS sequence"/>
</dbReference>
<proteinExistence type="predicted"/>
<dbReference type="AlphaFoldDB" id="A0AA38H5F7"/>
<feature type="region of interest" description="Disordered" evidence="1">
    <location>
        <begin position="52"/>
        <end position="115"/>
    </location>
</feature>
<keyword evidence="2" id="KW-0732">Signal</keyword>
<feature type="signal peptide" evidence="2">
    <location>
        <begin position="1"/>
        <end position="19"/>
    </location>
</feature>
<evidence type="ECO:0000256" key="2">
    <source>
        <dbReference type="SAM" id="SignalP"/>
    </source>
</evidence>
<name>A0AA38H5F7_9TREE</name>
<protein>
    <submittedName>
        <fullName evidence="3">Uncharacterized protein</fullName>
    </submittedName>
</protein>
<feature type="chain" id="PRO_5041431697" evidence="2">
    <location>
        <begin position="20"/>
        <end position="209"/>
    </location>
</feature>
<organism evidence="3 4">
    <name type="scientific">Dioszegia hungarica</name>
    <dbReference type="NCBI Taxonomy" id="4972"/>
    <lineage>
        <taxon>Eukaryota</taxon>
        <taxon>Fungi</taxon>
        <taxon>Dikarya</taxon>
        <taxon>Basidiomycota</taxon>
        <taxon>Agaricomycotina</taxon>
        <taxon>Tremellomycetes</taxon>
        <taxon>Tremellales</taxon>
        <taxon>Bulleribasidiaceae</taxon>
        <taxon>Dioszegia</taxon>
    </lineage>
</organism>
<dbReference type="GeneID" id="77727291"/>
<reference evidence="3" key="1">
    <citation type="journal article" date="2022" name="G3 (Bethesda)">
        <title>High quality genome of the basidiomycete yeast Dioszegia hungarica PDD-24b-2 isolated from cloud water.</title>
        <authorList>
            <person name="Jarrige D."/>
            <person name="Haridas S."/>
            <person name="Bleykasten-Grosshans C."/>
            <person name="Joly M."/>
            <person name="Nadalig T."/>
            <person name="Sancelme M."/>
            <person name="Vuilleumier S."/>
            <person name="Grigoriev I.V."/>
            <person name="Amato P."/>
            <person name="Bringel F."/>
        </authorList>
    </citation>
    <scope>NUCLEOTIDE SEQUENCE</scope>
    <source>
        <strain evidence="3">PDD-24b-2</strain>
    </source>
</reference>
<evidence type="ECO:0000256" key="1">
    <source>
        <dbReference type="SAM" id="MobiDB-lite"/>
    </source>
</evidence>
<comment type="caution">
    <text evidence="3">The sequence shown here is derived from an EMBL/GenBank/DDBJ whole genome shotgun (WGS) entry which is preliminary data.</text>
</comment>
<feature type="compositionally biased region" description="Low complexity" evidence="1">
    <location>
        <begin position="78"/>
        <end position="94"/>
    </location>
</feature>
<evidence type="ECO:0000313" key="3">
    <source>
        <dbReference type="EMBL" id="KAI9632859.1"/>
    </source>
</evidence>
<dbReference type="RefSeq" id="XP_052942636.1">
    <property type="nucleotide sequence ID" value="XM_053088086.1"/>
</dbReference>
<evidence type="ECO:0000313" key="4">
    <source>
        <dbReference type="Proteomes" id="UP001164286"/>
    </source>
</evidence>